<gene>
    <name evidence="1" type="ORF">ACFPPD_10420</name>
</gene>
<proteinExistence type="predicted"/>
<dbReference type="RefSeq" id="WP_209748834.1">
    <property type="nucleotide sequence ID" value="NZ_JBHSMH010000025.1"/>
</dbReference>
<organism evidence="1 2">
    <name type="scientific">Cohnella suwonensis</name>
    <dbReference type="NCBI Taxonomy" id="696072"/>
    <lineage>
        <taxon>Bacteria</taxon>
        <taxon>Bacillati</taxon>
        <taxon>Bacillota</taxon>
        <taxon>Bacilli</taxon>
        <taxon>Bacillales</taxon>
        <taxon>Paenibacillaceae</taxon>
        <taxon>Cohnella</taxon>
    </lineage>
</organism>
<evidence type="ECO:0000313" key="2">
    <source>
        <dbReference type="Proteomes" id="UP001596105"/>
    </source>
</evidence>
<protein>
    <submittedName>
        <fullName evidence="1">DUF6005 family protein</fullName>
    </submittedName>
</protein>
<evidence type="ECO:0000313" key="1">
    <source>
        <dbReference type="EMBL" id="MFC5469135.1"/>
    </source>
</evidence>
<name>A0ABW0LV29_9BACL</name>
<accession>A0ABW0LV29</accession>
<dbReference type="Proteomes" id="UP001596105">
    <property type="component" value="Unassembled WGS sequence"/>
</dbReference>
<dbReference type="Pfam" id="PF19468">
    <property type="entry name" value="DUF6005"/>
    <property type="match status" value="1"/>
</dbReference>
<dbReference type="EMBL" id="JBHSMH010000025">
    <property type="protein sequence ID" value="MFC5469135.1"/>
    <property type="molecule type" value="Genomic_DNA"/>
</dbReference>
<dbReference type="InterPro" id="IPR046047">
    <property type="entry name" value="DUF6005"/>
</dbReference>
<keyword evidence="2" id="KW-1185">Reference proteome</keyword>
<sequence>MSKPPIHCLLDCLALAVRTETNFDDRPAYIGVWNAPFIADENGFAYYSETIDPDTEFVQFERMYGNGIIRWNDASASKEDHFRQLEQECEGTERFRTVITLVDLFYMPHSAICYKLKHLPHIVIVRRGDDGHWFVRDPFFEWEGEVPNSVLFDALTCERLSAGVTVDGLRLREPEPENIARMFREQFSMDASQLVTVVDAYLRHIADGSPGYSVDTLFATIGQVGIVAKRWKGFGLVAGFFADQGGCDPKELLLLLEQLMAKWENFVLTVVRLGVLGKHEKLADARVKLSQIAELEYEVKRRLWGLFGKWEAARLESII</sequence>
<comment type="caution">
    <text evidence="1">The sequence shown here is derived from an EMBL/GenBank/DDBJ whole genome shotgun (WGS) entry which is preliminary data.</text>
</comment>
<reference evidence="2" key="1">
    <citation type="journal article" date="2019" name="Int. J. Syst. Evol. Microbiol.">
        <title>The Global Catalogue of Microorganisms (GCM) 10K type strain sequencing project: providing services to taxonomists for standard genome sequencing and annotation.</title>
        <authorList>
            <consortium name="The Broad Institute Genomics Platform"/>
            <consortium name="The Broad Institute Genome Sequencing Center for Infectious Disease"/>
            <person name="Wu L."/>
            <person name="Ma J."/>
        </authorList>
    </citation>
    <scope>NUCLEOTIDE SEQUENCE [LARGE SCALE GENOMIC DNA]</scope>
    <source>
        <strain evidence="2">CCUG 57113</strain>
    </source>
</reference>